<dbReference type="CDD" id="cd04606">
    <property type="entry name" value="CBS_pair_Mg_transporter"/>
    <property type="match status" value="1"/>
</dbReference>
<dbReference type="SMART" id="SM00924">
    <property type="entry name" value="MgtE_N"/>
    <property type="match status" value="1"/>
</dbReference>
<dbReference type="GO" id="GO:0046872">
    <property type="term" value="F:metal ion binding"/>
    <property type="evidence" value="ECO:0007669"/>
    <property type="project" value="UniProtKB-KW"/>
</dbReference>
<evidence type="ECO:0000256" key="2">
    <source>
        <dbReference type="ARBA" id="ARBA00009749"/>
    </source>
</evidence>
<evidence type="ECO:0000256" key="7">
    <source>
        <dbReference type="ARBA" id="ARBA00023136"/>
    </source>
</evidence>
<dbReference type="InterPro" id="IPR006667">
    <property type="entry name" value="SLC41_membr_dom"/>
</dbReference>
<dbReference type="PROSITE" id="PS51371">
    <property type="entry name" value="CBS"/>
    <property type="match status" value="2"/>
</dbReference>
<keyword evidence="9" id="KW-0479">Metal-binding</keyword>
<gene>
    <name evidence="11" type="ORF">SAMN02745124_02420</name>
</gene>
<evidence type="ECO:0000256" key="1">
    <source>
        <dbReference type="ARBA" id="ARBA00004141"/>
    </source>
</evidence>
<comment type="caution">
    <text evidence="9">Lacks conserved residue(s) required for the propagation of feature annotation.</text>
</comment>
<dbReference type="GO" id="GO:0015095">
    <property type="term" value="F:magnesium ion transmembrane transporter activity"/>
    <property type="evidence" value="ECO:0007669"/>
    <property type="project" value="UniProtKB-UniRule"/>
</dbReference>
<accession>A0A1M5WQM3</accession>
<dbReference type="STRING" id="1121409.SAMN02745124_02420"/>
<keyword evidence="4 9" id="KW-0812">Transmembrane</keyword>
<evidence type="ECO:0000256" key="9">
    <source>
        <dbReference type="RuleBase" id="RU362011"/>
    </source>
</evidence>
<protein>
    <recommendedName>
        <fullName evidence="9">Magnesium transporter MgtE</fullName>
    </recommendedName>
</protein>
<dbReference type="SUPFAM" id="SSF161093">
    <property type="entry name" value="MgtE membrane domain-like"/>
    <property type="match status" value="1"/>
</dbReference>
<keyword evidence="3 9" id="KW-0813">Transport</keyword>
<dbReference type="InterPro" id="IPR038076">
    <property type="entry name" value="MgtE_N_sf"/>
</dbReference>
<dbReference type="PANTHER" id="PTHR41394">
    <property type="entry name" value="MAGNESIUM TRANSPORTER MGTE"/>
    <property type="match status" value="1"/>
</dbReference>
<comment type="subcellular location">
    <subcellularLocation>
        <location evidence="9">Cell membrane</location>
        <topology evidence="9">Multi-pass membrane protein</topology>
    </subcellularLocation>
    <subcellularLocation>
        <location evidence="1">Membrane</location>
        <topology evidence="1">Multi-pass membrane protein</topology>
    </subcellularLocation>
</comment>
<dbReference type="GO" id="GO:0005886">
    <property type="term" value="C:plasma membrane"/>
    <property type="evidence" value="ECO:0007669"/>
    <property type="project" value="UniProtKB-SubCell"/>
</dbReference>
<evidence type="ECO:0000313" key="12">
    <source>
        <dbReference type="Proteomes" id="UP000184139"/>
    </source>
</evidence>
<evidence type="ECO:0000256" key="6">
    <source>
        <dbReference type="ARBA" id="ARBA00022989"/>
    </source>
</evidence>
<dbReference type="PANTHER" id="PTHR41394:SF5">
    <property type="entry name" value="SLC41A_MGTE INTEGRAL MEMBRANE DOMAIN-CONTAINING PROTEIN"/>
    <property type="match status" value="1"/>
</dbReference>
<reference evidence="11 12" key="1">
    <citation type="submission" date="2016-11" db="EMBL/GenBank/DDBJ databases">
        <authorList>
            <person name="Jaros S."/>
            <person name="Januszkiewicz K."/>
            <person name="Wedrychowicz H."/>
        </authorList>
    </citation>
    <scope>NUCLEOTIDE SEQUENCE [LARGE SCALE GENOMIC DNA]</scope>
    <source>
        <strain evidence="11 12">DSM 9705</strain>
    </source>
</reference>
<evidence type="ECO:0000313" key="11">
    <source>
        <dbReference type="EMBL" id="SHH89323.1"/>
    </source>
</evidence>
<dbReference type="NCBIfam" id="TIGR00400">
    <property type="entry name" value="mgtE"/>
    <property type="match status" value="1"/>
</dbReference>
<dbReference type="SUPFAM" id="SSF158791">
    <property type="entry name" value="MgtE N-terminal domain-like"/>
    <property type="match status" value="1"/>
</dbReference>
<dbReference type="Gene3D" id="1.10.357.20">
    <property type="entry name" value="SLC41 divalent cation transporters, integral membrane domain"/>
    <property type="match status" value="1"/>
</dbReference>
<feature type="domain" description="CBS" evidence="10">
    <location>
        <begin position="211"/>
        <end position="276"/>
    </location>
</feature>
<comment type="subunit">
    <text evidence="9">Homodimer.</text>
</comment>
<dbReference type="Gene3D" id="3.10.580.10">
    <property type="entry name" value="CBS-domain"/>
    <property type="match status" value="1"/>
</dbReference>
<dbReference type="SUPFAM" id="SSF54631">
    <property type="entry name" value="CBS-domain pair"/>
    <property type="match status" value="1"/>
</dbReference>
<proteinExistence type="inferred from homology"/>
<keyword evidence="9" id="KW-1003">Cell membrane</keyword>
<dbReference type="InterPro" id="IPR006668">
    <property type="entry name" value="Mg_transptr_MgtE_intracell_dom"/>
</dbReference>
<keyword evidence="7 9" id="KW-0472">Membrane</keyword>
<dbReference type="Pfam" id="PF00571">
    <property type="entry name" value="CBS"/>
    <property type="match status" value="2"/>
</dbReference>
<dbReference type="InterPro" id="IPR006669">
    <property type="entry name" value="MgtE_transporter"/>
</dbReference>
<evidence type="ECO:0000256" key="4">
    <source>
        <dbReference type="ARBA" id="ARBA00022692"/>
    </source>
</evidence>
<keyword evidence="6 9" id="KW-1133">Transmembrane helix</keyword>
<evidence type="ECO:0000259" key="10">
    <source>
        <dbReference type="PROSITE" id="PS51371"/>
    </source>
</evidence>
<comment type="function">
    <text evidence="9">Acts as a magnesium transporter.</text>
</comment>
<dbReference type="AlphaFoldDB" id="A0A1M5WQM3"/>
<evidence type="ECO:0000256" key="5">
    <source>
        <dbReference type="ARBA" id="ARBA00022842"/>
    </source>
</evidence>
<dbReference type="Gene3D" id="1.25.60.10">
    <property type="entry name" value="MgtE N-terminal domain-like"/>
    <property type="match status" value="1"/>
</dbReference>
<sequence>MQGNAALRKIWYCSSYPGGNNVTGLPLIFFPGLCSTLSCAATLRLHVFACRRGKHGNGLIHLVLHAPFTILEATMNESHPPWEELRDLIETGDTAALTGYLDSLSSQETARAISRMTEDERLNLFKILSPKDAAEIIEDIPEKQAAELVEEMPSAQAALIMEELDSDYLVDVLSEMEHEASQAILARMDREDAAEARMMLEYPPDCAGGLMISEFLAFRGEQTVQDVLDDLQHNRDEYADYHVQYFYVVDDDGVLVGVLRIHDLLFPKRSTKLTDIMIPSPLAVNDRATVRELDEFFEEHKLFGAPVVDEAKRIVGVVLPAAVEEALSNQKTRTFLRLSGIIGGEEFRTMPLWSRSGRRLSWLSINIVLNIIAASVIALYQDTLAAVITLAVFLPMVSDMSGCSGNQAVAVSMRELSLGLVRPGEIIWVLLKEMRVGLINGLVLGTLLGLIAFAWQGNPWLGLVVGGALGANTLVSVLLGGMLPLLLKRLRLDPALVSSPLLTTVTDMCGFFFVLSFAAAVLPKLNAVG</sequence>
<evidence type="ECO:0000256" key="3">
    <source>
        <dbReference type="ARBA" id="ARBA00022448"/>
    </source>
</evidence>
<keyword evidence="12" id="KW-1185">Reference proteome</keyword>
<dbReference type="InterPro" id="IPR036739">
    <property type="entry name" value="SLC41_membr_dom_sf"/>
</dbReference>
<evidence type="ECO:0000256" key="8">
    <source>
        <dbReference type="PROSITE-ProRule" id="PRU00703"/>
    </source>
</evidence>
<dbReference type="EMBL" id="FQXS01000014">
    <property type="protein sequence ID" value="SHH89323.1"/>
    <property type="molecule type" value="Genomic_DNA"/>
</dbReference>
<dbReference type="Proteomes" id="UP000184139">
    <property type="component" value="Unassembled WGS sequence"/>
</dbReference>
<feature type="transmembrane region" description="Helical" evidence="9">
    <location>
        <begin position="461"/>
        <end position="487"/>
    </location>
</feature>
<feature type="domain" description="CBS" evidence="10">
    <location>
        <begin position="277"/>
        <end position="333"/>
    </location>
</feature>
<keyword evidence="5 9" id="KW-0460">Magnesium</keyword>
<keyword evidence="8" id="KW-0129">CBS domain</keyword>
<feature type="transmembrane region" description="Helical" evidence="9">
    <location>
        <begin position="499"/>
        <end position="522"/>
    </location>
</feature>
<feature type="transmembrane region" description="Helical" evidence="9">
    <location>
        <begin position="434"/>
        <end position="455"/>
    </location>
</feature>
<organism evidence="11 12">
    <name type="scientific">Desulfofustis glycolicus DSM 9705</name>
    <dbReference type="NCBI Taxonomy" id="1121409"/>
    <lineage>
        <taxon>Bacteria</taxon>
        <taxon>Pseudomonadati</taxon>
        <taxon>Thermodesulfobacteriota</taxon>
        <taxon>Desulfobulbia</taxon>
        <taxon>Desulfobulbales</taxon>
        <taxon>Desulfocapsaceae</taxon>
        <taxon>Desulfofustis</taxon>
    </lineage>
</organism>
<dbReference type="InterPro" id="IPR000644">
    <property type="entry name" value="CBS_dom"/>
</dbReference>
<dbReference type="Pfam" id="PF01769">
    <property type="entry name" value="MgtE"/>
    <property type="match status" value="1"/>
</dbReference>
<dbReference type="InterPro" id="IPR046342">
    <property type="entry name" value="CBS_dom_sf"/>
</dbReference>
<feature type="transmembrane region" description="Helical" evidence="9">
    <location>
        <begin position="360"/>
        <end position="380"/>
    </location>
</feature>
<name>A0A1M5WQM3_9BACT</name>
<dbReference type="Pfam" id="PF03448">
    <property type="entry name" value="MgtE_N"/>
    <property type="match status" value="1"/>
</dbReference>
<comment type="similarity">
    <text evidence="2 9">Belongs to the SLC41A transporter family.</text>
</comment>